<gene>
    <name evidence="2" type="ORF">J1N35_004800</name>
</gene>
<accession>A0A9D4AIN4</accession>
<feature type="region of interest" description="Disordered" evidence="1">
    <location>
        <begin position="35"/>
        <end position="56"/>
    </location>
</feature>
<name>A0A9D4AIN4_9ROSI</name>
<protein>
    <submittedName>
        <fullName evidence="2">Uncharacterized protein</fullName>
    </submittedName>
</protein>
<dbReference type="EMBL" id="JAIQCV010000002">
    <property type="protein sequence ID" value="KAH1121640.1"/>
    <property type="molecule type" value="Genomic_DNA"/>
</dbReference>
<keyword evidence="3" id="KW-1185">Reference proteome</keyword>
<comment type="caution">
    <text evidence="2">The sequence shown here is derived from an EMBL/GenBank/DDBJ whole genome shotgun (WGS) entry which is preliminary data.</text>
</comment>
<evidence type="ECO:0000256" key="1">
    <source>
        <dbReference type="SAM" id="MobiDB-lite"/>
    </source>
</evidence>
<dbReference type="AlphaFoldDB" id="A0A9D4AIN4"/>
<organism evidence="2 3">
    <name type="scientific">Gossypium stocksii</name>
    <dbReference type="NCBI Taxonomy" id="47602"/>
    <lineage>
        <taxon>Eukaryota</taxon>
        <taxon>Viridiplantae</taxon>
        <taxon>Streptophyta</taxon>
        <taxon>Embryophyta</taxon>
        <taxon>Tracheophyta</taxon>
        <taxon>Spermatophyta</taxon>
        <taxon>Magnoliopsida</taxon>
        <taxon>eudicotyledons</taxon>
        <taxon>Gunneridae</taxon>
        <taxon>Pentapetalae</taxon>
        <taxon>rosids</taxon>
        <taxon>malvids</taxon>
        <taxon>Malvales</taxon>
        <taxon>Malvaceae</taxon>
        <taxon>Malvoideae</taxon>
        <taxon>Gossypium</taxon>
    </lineage>
</organism>
<evidence type="ECO:0000313" key="2">
    <source>
        <dbReference type="EMBL" id="KAH1121640.1"/>
    </source>
</evidence>
<reference evidence="2 3" key="1">
    <citation type="journal article" date="2021" name="Plant Biotechnol. J.">
        <title>Multi-omics assisted identification of the key and species-specific regulatory components of drought-tolerant mechanisms in Gossypium stocksii.</title>
        <authorList>
            <person name="Yu D."/>
            <person name="Ke L."/>
            <person name="Zhang D."/>
            <person name="Wu Y."/>
            <person name="Sun Y."/>
            <person name="Mei J."/>
            <person name="Sun J."/>
            <person name="Sun Y."/>
        </authorList>
    </citation>
    <scope>NUCLEOTIDE SEQUENCE [LARGE SCALE GENOMIC DNA]</scope>
    <source>
        <strain evidence="3">cv. E1</strain>
        <tissue evidence="2">Leaf</tissue>
    </source>
</reference>
<sequence>MDSSANLIFGHHVSREGQIYLFMIGINIYGEEGPNNNGDSNHQGEKFINSDLDDVPNDIDKEGRGYDDIVYAFSLENLTRGIVIRNDLSTHMLSIDLDAAHAYEFPEYPYIIPSYRLASDSKLEELVLG</sequence>
<dbReference type="Proteomes" id="UP000828251">
    <property type="component" value="Unassembled WGS sequence"/>
</dbReference>
<proteinExistence type="predicted"/>
<evidence type="ECO:0000313" key="3">
    <source>
        <dbReference type="Proteomes" id="UP000828251"/>
    </source>
</evidence>